<dbReference type="AlphaFoldDB" id="A0A2A4AEZ7"/>
<evidence type="ECO:0000313" key="2">
    <source>
        <dbReference type="Proteomes" id="UP000218690"/>
    </source>
</evidence>
<protein>
    <submittedName>
        <fullName evidence="1">Uncharacterized protein</fullName>
    </submittedName>
</protein>
<sequence>MQSLTGMRTSLRQGTLEIDGITIECAIDVCLEPHSEFIVNLEFAVRQGTAPTAMRLRTYSAEFVLSDNETENSIRLTDGVSNCTSFRLRTGQKDGKLSVFNEYLHSYKEGAEPAYEYMTGDAGIVITKRDGDTIHFACNNRSPREQLAFEDVTGTLTLTKVGSAKDHSIAPAEDGSPIQQYCFIDSGDKAPEEKELVDIATSLSGTASPTSEAVTTLIDRLEGLNYTIISSADNAVTIEVDISDEETTEFAMVDEARLWNLNLVKVRSRILLNRSTNRPES</sequence>
<reference evidence="1 2" key="1">
    <citation type="submission" date="2017-09" db="EMBL/GenBank/DDBJ databases">
        <title>Draft Genome Sequence of Corynebacterium accolens AH4003.</title>
        <authorList>
            <person name="Chen Y."/>
            <person name="Oosthuysen W.F."/>
            <person name="Kelley S."/>
            <person name="Horswill A."/>
        </authorList>
    </citation>
    <scope>NUCLEOTIDE SEQUENCE [LARGE SCALE GENOMIC DNA]</scope>
    <source>
        <strain evidence="1 2">AH4003</strain>
    </source>
</reference>
<comment type="caution">
    <text evidence="1">The sequence shown here is derived from an EMBL/GenBank/DDBJ whole genome shotgun (WGS) entry which is preliminary data.</text>
</comment>
<gene>
    <name evidence="1" type="ORF">COM45_08625</name>
</gene>
<accession>A0A2A4AEZ7</accession>
<evidence type="ECO:0000313" key="1">
    <source>
        <dbReference type="EMBL" id="PCC82365.1"/>
    </source>
</evidence>
<organism evidence="1 2">
    <name type="scientific">Corynebacterium accolens</name>
    <dbReference type="NCBI Taxonomy" id="38284"/>
    <lineage>
        <taxon>Bacteria</taxon>
        <taxon>Bacillati</taxon>
        <taxon>Actinomycetota</taxon>
        <taxon>Actinomycetes</taxon>
        <taxon>Mycobacteriales</taxon>
        <taxon>Corynebacteriaceae</taxon>
        <taxon>Corynebacterium</taxon>
    </lineage>
</organism>
<proteinExistence type="predicted"/>
<dbReference type="Proteomes" id="UP000218690">
    <property type="component" value="Unassembled WGS sequence"/>
</dbReference>
<dbReference type="EMBL" id="NWBP01000025">
    <property type="protein sequence ID" value="PCC82365.1"/>
    <property type="molecule type" value="Genomic_DNA"/>
</dbReference>
<name>A0A2A4AEZ7_9CORY</name>